<name>A0A6N7J2B5_9FIRM</name>
<dbReference type="InterPro" id="IPR005835">
    <property type="entry name" value="NTP_transferase_dom"/>
</dbReference>
<evidence type="ECO:0000313" key="2">
    <source>
        <dbReference type="EMBL" id="MQN01740.1"/>
    </source>
</evidence>
<evidence type="ECO:0000259" key="1">
    <source>
        <dbReference type="Pfam" id="PF00483"/>
    </source>
</evidence>
<keyword evidence="3" id="KW-1185">Reference proteome</keyword>
<dbReference type="EMBL" id="VOGC01000006">
    <property type="protein sequence ID" value="MQN01740.1"/>
    <property type="molecule type" value="Genomic_DNA"/>
</dbReference>
<proteinExistence type="predicted"/>
<accession>A0A6N7J2B5</accession>
<dbReference type="InterPro" id="IPR029044">
    <property type="entry name" value="Nucleotide-diphossugar_trans"/>
</dbReference>
<feature type="domain" description="Nucleotidyl transferase" evidence="1">
    <location>
        <begin position="7"/>
        <end position="140"/>
    </location>
</feature>
<protein>
    <submittedName>
        <fullName evidence="2">Nucleotidyltransferase</fullName>
    </submittedName>
</protein>
<dbReference type="Pfam" id="PF00483">
    <property type="entry name" value="NTP_transferase"/>
    <property type="match status" value="1"/>
</dbReference>
<organism evidence="2 3">
    <name type="scientific">Candidatus Weimeria bifida</name>
    <dbReference type="NCBI Taxonomy" id="2599074"/>
    <lineage>
        <taxon>Bacteria</taxon>
        <taxon>Bacillati</taxon>
        <taxon>Bacillota</taxon>
        <taxon>Clostridia</taxon>
        <taxon>Lachnospirales</taxon>
        <taxon>Lachnospiraceae</taxon>
        <taxon>Candidatus Weimeria</taxon>
    </lineage>
</organism>
<comment type="caution">
    <text evidence="2">The sequence shown here is derived from an EMBL/GenBank/DDBJ whole genome shotgun (WGS) entry which is preliminary data.</text>
</comment>
<dbReference type="SUPFAM" id="SSF53448">
    <property type="entry name" value="Nucleotide-diphospho-sugar transferases"/>
    <property type="match status" value="1"/>
</dbReference>
<sequence>MKDISLVIMAAGIGSRFGEGIKQLSPVGEDGSIIMDYSVHDAIEAGFNEIVFIIRDEIEKDFMDIIGKRVEKMAAKKNVRVYYVKQSLTLLPDGFSLPKGRTKPWGTGKAVLSASTLLDKPFAVINADDYYGKEAFRVVADYLKNVPDGSEGHYCMAGFLLKNTLSDFGTVTRGVCAASDDGYLTGIDETHDIEKLPDGGAKGEHGVLDVNSLVSMNMWGFTPDFMPKLEKGFEDFLDNLLNKGNGDPMKDEFLIPEFVGELLEKKEIDVKVLKSHDTWYGLTYKEDVPAVQASFKKMVEEGIYPSPLY</sequence>
<evidence type="ECO:0000313" key="3">
    <source>
        <dbReference type="Proteomes" id="UP000460257"/>
    </source>
</evidence>
<dbReference type="GO" id="GO:0016740">
    <property type="term" value="F:transferase activity"/>
    <property type="evidence" value="ECO:0007669"/>
    <property type="project" value="UniProtKB-KW"/>
</dbReference>
<reference evidence="2" key="1">
    <citation type="journal article" date="2020" name="Appl. Environ. Microbiol.">
        <title>Medium-Chain Fatty Acid Synthesis by 'Candidatus Weimeria bifida' gen. nov., sp. nov., and 'Candidatus Pseudoramibacter fermentans' sp. nov.</title>
        <authorList>
            <person name="Scarborough M.J."/>
            <person name="Myers K.S."/>
            <person name="Donohue T.J."/>
            <person name="Noguera D.R."/>
        </authorList>
    </citation>
    <scope>NUCLEOTIDE SEQUENCE</scope>
    <source>
        <strain evidence="2">LCO1.1</strain>
    </source>
</reference>
<dbReference type="AlphaFoldDB" id="A0A6N7J2B5"/>
<dbReference type="Gene3D" id="3.90.550.10">
    <property type="entry name" value="Spore Coat Polysaccharide Biosynthesis Protein SpsA, Chain A"/>
    <property type="match status" value="1"/>
</dbReference>
<gene>
    <name evidence="2" type="ORF">FRC54_07455</name>
</gene>
<dbReference type="Proteomes" id="UP000460257">
    <property type="component" value="Unassembled WGS sequence"/>
</dbReference>